<evidence type="ECO:0000313" key="2">
    <source>
        <dbReference type="EMBL" id="KJQ59431.1"/>
    </source>
</evidence>
<reference evidence="2 3" key="1">
    <citation type="submission" date="2015-02" db="EMBL/GenBank/DDBJ databases">
        <title>Evolution of amylase-binding proteins of oral streptococcal species.</title>
        <authorList>
            <person name="Haase E.M."/>
        </authorList>
    </citation>
    <scope>NUCLEOTIDE SEQUENCE [LARGE SCALE GENOMIC DNA]</scope>
    <source>
        <strain evidence="2 3">G9B</strain>
    </source>
</reference>
<dbReference type="Proteomes" id="UP000033658">
    <property type="component" value="Unassembled WGS sequence"/>
</dbReference>
<protein>
    <recommendedName>
        <fullName evidence="4">Lipoprotein</fullName>
    </recommendedName>
</protein>
<feature type="transmembrane region" description="Helical" evidence="1">
    <location>
        <begin position="16"/>
        <end position="38"/>
    </location>
</feature>
<comment type="caution">
    <text evidence="2">The sequence shown here is derived from an EMBL/GenBank/DDBJ whole genome shotgun (WGS) entry which is preliminary data.</text>
</comment>
<evidence type="ECO:0008006" key="4">
    <source>
        <dbReference type="Google" id="ProtNLM"/>
    </source>
</evidence>
<dbReference type="RefSeq" id="WP_045504431.1">
    <property type="nucleotide sequence ID" value="NZ_JYGL01000001.1"/>
</dbReference>
<organism evidence="2 3">
    <name type="scientific">Streptococcus gordonii</name>
    <dbReference type="NCBI Taxonomy" id="1302"/>
    <lineage>
        <taxon>Bacteria</taxon>
        <taxon>Bacillati</taxon>
        <taxon>Bacillota</taxon>
        <taxon>Bacilli</taxon>
        <taxon>Lactobacillales</taxon>
        <taxon>Streptococcaceae</taxon>
        <taxon>Streptococcus</taxon>
    </lineage>
</organism>
<proteinExistence type="predicted"/>
<sequence length="339" mass="38966">MSQILIKIKKLFQNKIFLNIGGYTLAFAIGLFLASYVAEKQKNTIHSEQNQTEQQEVGKNRLDKDATFKIEKLGDNLYMIENPNLAILSDKYILQQEMNYPNKTFYYDSYQQFSKDKNKNNHVKISLLNQAEGTYKDYDLLQLAQKLHSQAIPGKVSHQLYQDPQDSQLYFAFEVYLPGGSNESYYSSSSSGSFTQTLYTNIENGQTFSLDRYFEPLTAHSKQPIYSATDLDDKLNRYGLVLVNKTQNITLIEGGEDLNIKSLKLSKELPGIEKKFSAGWSLMITGDDSYEKSLKLLAAEGEIDLYTNIKLYGWYSSDKKDHLLKSYQDFLNLYQKDKN</sequence>
<dbReference type="AlphaFoldDB" id="A0AAW3H9A5"/>
<gene>
    <name evidence="2" type="ORF">TZ86_01285</name>
</gene>
<keyword evidence="1" id="KW-0472">Membrane</keyword>
<dbReference type="EMBL" id="JYGL01000001">
    <property type="protein sequence ID" value="KJQ59431.1"/>
    <property type="molecule type" value="Genomic_DNA"/>
</dbReference>
<accession>A0AAW3H9A5</accession>
<evidence type="ECO:0000256" key="1">
    <source>
        <dbReference type="SAM" id="Phobius"/>
    </source>
</evidence>
<name>A0AAW3H9A5_STRGN</name>
<keyword evidence="1" id="KW-0812">Transmembrane</keyword>
<evidence type="ECO:0000313" key="3">
    <source>
        <dbReference type="Proteomes" id="UP000033658"/>
    </source>
</evidence>
<keyword evidence="1" id="KW-1133">Transmembrane helix</keyword>